<keyword evidence="1" id="KW-0732">Signal</keyword>
<dbReference type="AlphaFoldDB" id="A0A177C1Z3"/>
<feature type="signal peptide" evidence="1">
    <location>
        <begin position="1"/>
        <end position="19"/>
    </location>
</feature>
<dbReference type="Proteomes" id="UP000077069">
    <property type="component" value="Unassembled WGS sequence"/>
</dbReference>
<name>A0A177C1Z3_9PLEO</name>
<reference evidence="2 3" key="1">
    <citation type="submission" date="2016-05" db="EMBL/GenBank/DDBJ databases">
        <title>Comparative analysis of secretome profiles of manganese(II)-oxidizing ascomycete fungi.</title>
        <authorList>
            <consortium name="DOE Joint Genome Institute"/>
            <person name="Zeiner C.A."/>
            <person name="Purvine S.O."/>
            <person name="Zink E.M."/>
            <person name="Wu S."/>
            <person name="Pasa-Tolic L."/>
            <person name="Chaput D.L."/>
            <person name="Haridas S."/>
            <person name="Grigoriev I.V."/>
            <person name="Santelli C.M."/>
            <person name="Hansel C.M."/>
        </authorList>
    </citation>
    <scope>NUCLEOTIDE SEQUENCE [LARGE SCALE GENOMIC DNA]</scope>
    <source>
        <strain evidence="2 3">AP3s5-JAC2a</strain>
    </source>
</reference>
<dbReference type="InParanoid" id="A0A177C1Z3"/>
<keyword evidence="3" id="KW-1185">Reference proteome</keyword>
<dbReference type="OrthoDB" id="3776815at2759"/>
<gene>
    <name evidence="2" type="ORF">CC84DRAFT_271632</name>
</gene>
<dbReference type="GeneID" id="28769175"/>
<protein>
    <submittedName>
        <fullName evidence="2">Uncharacterized protein</fullName>
    </submittedName>
</protein>
<proteinExistence type="predicted"/>
<sequence length="306" mass="32347">MSPIPHWAAALLLATKATANFTTSYYLPNPNFLPSRIRFLASVIAADKDRVTLAARYDDDPDYAALDLNLDARFSMTMTLASTLYAQTTTYTAGGGEEEAAVDPVTIWIRRRCEIDVDMSGAQCTAEYNEALALRECYRAPPGLFDDTPVVSRVGTTWVTLPPETHTAGQSETLLWTFSDTDAAGVQTIVRPDPHAENYYSNPPPDWCSGFSQNYSNVVVPSSALTSSWTLQKSEMGLFGFTITAGEEKMAKATTGASVTVGSATPTATGTGAGAGRTGGGSAGAAPARTMAPALWGVGAAVAMFL</sequence>
<evidence type="ECO:0000256" key="1">
    <source>
        <dbReference type="SAM" id="SignalP"/>
    </source>
</evidence>
<organism evidence="2 3">
    <name type="scientific">Paraphaeosphaeria sporulosa</name>
    <dbReference type="NCBI Taxonomy" id="1460663"/>
    <lineage>
        <taxon>Eukaryota</taxon>
        <taxon>Fungi</taxon>
        <taxon>Dikarya</taxon>
        <taxon>Ascomycota</taxon>
        <taxon>Pezizomycotina</taxon>
        <taxon>Dothideomycetes</taxon>
        <taxon>Pleosporomycetidae</taxon>
        <taxon>Pleosporales</taxon>
        <taxon>Massarineae</taxon>
        <taxon>Didymosphaeriaceae</taxon>
        <taxon>Paraphaeosphaeria</taxon>
    </lineage>
</organism>
<feature type="chain" id="PRO_5008057595" evidence="1">
    <location>
        <begin position="20"/>
        <end position="306"/>
    </location>
</feature>
<evidence type="ECO:0000313" key="2">
    <source>
        <dbReference type="EMBL" id="OAG00909.1"/>
    </source>
</evidence>
<evidence type="ECO:0000313" key="3">
    <source>
        <dbReference type="Proteomes" id="UP000077069"/>
    </source>
</evidence>
<accession>A0A177C1Z3</accession>
<dbReference type="EMBL" id="KV441558">
    <property type="protein sequence ID" value="OAG00909.1"/>
    <property type="molecule type" value="Genomic_DNA"/>
</dbReference>
<dbReference type="RefSeq" id="XP_018031274.1">
    <property type="nucleotide sequence ID" value="XM_018185689.1"/>
</dbReference>